<name>A0A381W7V2_9ZZZZ</name>
<proteinExistence type="predicted"/>
<feature type="non-terminal residue" evidence="1">
    <location>
        <position position="35"/>
    </location>
</feature>
<evidence type="ECO:0000313" key="1">
    <source>
        <dbReference type="EMBL" id="SVA48594.1"/>
    </source>
</evidence>
<organism evidence="1">
    <name type="scientific">marine metagenome</name>
    <dbReference type="NCBI Taxonomy" id="408172"/>
    <lineage>
        <taxon>unclassified sequences</taxon>
        <taxon>metagenomes</taxon>
        <taxon>ecological metagenomes</taxon>
    </lineage>
</organism>
<dbReference type="AlphaFoldDB" id="A0A381W7V2"/>
<accession>A0A381W7V2</accession>
<protein>
    <submittedName>
        <fullName evidence="1">Uncharacterized protein</fullName>
    </submittedName>
</protein>
<reference evidence="1" key="1">
    <citation type="submission" date="2018-05" db="EMBL/GenBank/DDBJ databases">
        <authorList>
            <person name="Lanie J.A."/>
            <person name="Ng W.-L."/>
            <person name="Kazmierczak K.M."/>
            <person name="Andrzejewski T.M."/>
            <person name="Davidsen T.M."/>
            <person name="Wayne K.J."/>
            <person name="Tettelin H."/>
            <person name="Glass J.I."/>
            <person name="Rusch D."/>
            <person name="Podicherti R."/>
            <person name="Tsui H.-C.T."/>
            <person name="Winkler M.E."/>
        </authorList>
    </citation>
    <scope>NUCLEOTIDE SEQUENCE</scope>
</reference>
<gene>
    <name evidence="1" type="ORF">METZ01_LOCUS101448</name>
</gene>
<sequence length="35" mass="4218">MLAQFYLKLFKNFSHSTGSKFFFRLLQDLQQGTKF</sequence>
<dbReference type="EMBL" id="UINC01010970">
    <property type="protein sequence ID" value="SVA48594.1"/>
    <property type="molecule type" value="Genomic_DNA"/>
</dbReference>